<dbReference type="EMBL" id="CAFBOM010000151">
    <property type="protein sequence ID" value="CAB4990066.1"/>
    <property type="molecule type" value="Genomic_DNA"/>
</dbReference>
<dbReference type="Pfam" id="PF13549">
    <property type="entry name" value="ATP-grasp_5"/>
    <property type="match status" value="1"/>
</dbReference>
<organism evidence="2">
    <name type="scientific">freshwater metagenome</name>
    <dbReference type="NCBI Taxonomy" id="449393"/>
    <lineage>
        <taxon>unclassified sequences</taxon>
        <taxon>metagenomes</taxon>
        <taxon>ecological metagenomes</taxon>
    </lineage>
</organism>
<proteinExistence type="predicted"/>
<dbReference type="PANTHER" id="PTHR42793:SF1">
    <property type="entry name" value="PEPTIDYL-LYSINE N-ACETYLTRANSFERASE PATZ"/>
    <property type="match status" value="1"/>
</dbReference>
<reference evidence="2" key="1">
    <citation type="submission" date="2020-05" db="EMBL/GenBank/DDBJ databases">
        <authorList>
            <person name="Chiriac C."/>
            <person name="Salcher M."/>
            <person name="Ghai R."/>
            <person name="Kavagutti S V."/>
        </authorList>
    </citation>
    <scope>NUCLEOTIDE SEQUENCE</scope>
</reference>
<evidence type="ECO:0000259" key="1">
    <source>
        <dbReference type="PROSITE" id="PS50975"/>
    </source>
</evidence>
<dbReference type="GO" id="GO:0046872">
    <property type="term" value="F:metal ion binding"/>
    <property type="evidence" value="ECO:0007669"/>
    <property type="project" value="InterPro"/>
</dbReference>
<dbReference type="Gene3D" id="3.30.1490.20">
    <property type="entry name" value="ATP-grasp fold, A domain"/>
    <property type="match status" value="1"/>
</dbReference>
<dbReference type="GO" id="GO:0005524">
    <property type="term" value="F:ATP binding"/>
    <property type="evidence" value="ECO:0007669"/>
    <property type="project" value="InterPro"/>
</dbReference>
<dbReference type="PANTHER" id="PTHR42793">
    <property type="entry name" value="COA BINDING DOMAIN CONTAINING PROTEIN"/>
    <property type="match status" value="1"/>
</dbReference>
<dbReference type="InterPro" id="IPR011761">
    <property type="entry name" value="ATP-grasp"/>
</dbReference>
<dbReference type="AlphaFoldDB" id="A0A6J7NA64"/>
<sequence>MATRAGAVLGVSRTDTSAMLASTMPGQTPDSAVSGLSAAFAAIAALQHPAPSAHRLIDIAAAARPIGVISTDRAQSGGSAISLSEAEAKAILHEAGVRVPVGGLAATVDDAADVAANIGFPVVVKACAPGLDHKSDLGAVAVGLADEAAVRDAAARILALDALPPGACLLVEQLLSGVEVLVSATRTGVVPALVIGLGGVWAEALGEVVVIPLPADAERVREGLHQVRGSAVLRGDRGQRAYAVNALCELASNVGRLLIDSGAALIELNPVIVSSEEAIAADAVIVKQPTFTAGVDADEAGP</sequence>
<dbReference type="InterPro" id="IPR013815">
    <property type="entry name" value="ATP_grasp_subdomain_1"/>
</dbReference>
<evidence type="ECO:0000313" key="2">
    <source>
        <dbReference type="EMBL" id="CAB4990066.1"/>
    </source>
</evidence>
<name>A0A6J7NA64_9ZZZZ</name>
<dbReference type="SUPFAM" id="SSF56059">
    <property type="entry name" value="Glutathione synthetase ATP-binding domain-like"/>
    <property type="match status" value="1"/>
</dbReference>
<feature type="domain" description="ATP-grasp" evidence="1">
    <location>
        <begin position="89"/>
        <end position="297"/>
    </location>
</feature>
<dbReference type="Gene3D" id="3.30.470.20">
    <property type="entry name" value="ATP-grasp fold, B domain"/>
    <property type="match status" value="1"/>
</dbReference>
<accession>A0A6J7NA64</accession>
<protein>
    <submittedName>
        <fullName evidence="2">Unannotated protein</fullName>
    </submittedName>
</protein>
<dbReference type="PROSITE" id="PS50975">
    <property type="entry name" value="ATP_GRASP"/>
    <property type="match status" value="1"/>
</dbReference>
<gene>
    <name evidence="2" type="ORF">UFOPK3957_00957</name>
</gene>